<evidence type="ECO:0000313" key="9">
    <source>
        <dbReference type="EMBL" id="EHO62126.1"/>
    </source>
</evidence>
<keyword evidence="2 6" id="KW-0489">Methyltransferase</keyword>
<dbReference type="Gene3D" id="3.40.1280.10">
    <property type="match status" value="1"/>
</dbReference>
<dbReference type="STRING" id="742743.HMPREF9453_01973"/>
<dbReference type="EMBL" id="ADLT01000066">
    <property type="protein sequence ID" value="EHO62126.1"/>
    <property type="molecule type" value="Genomic_DNA"/>
</dbReference>
<protein>
    <recommendedName>
        <fullName evidence="6">Putative tRNA (cytidine(34)-2'-O)-methyltransferase</fullName>
        <ecNumber evidence="6">2.1.1.207</ecNumber>
    </recommendedName>
    <alternativeName>
        <fullName evidence="6">tRNA (cytidine/uridine-2'-O-)-methyltransferase</fullName>
    </alternativeName>
</protein>
<dbReference type="SUPFAM" id="SSF75217">
    <property type="entry name" value="alpha/beta knot"/>
    <property type="match status" value="1"/>
</dbReference>
<reference evidence="9 10" key="1">
    <citation type="submission" date="2011-11" db="EMBL/GenBank/DDBJ databases">
        <title>The Genome Sequence of Dialister succinatiphilus YIT 11850.</title>
        <authorList>
            <consortium name="The Broad Institute Genome Sequencing Platform"/>
            <person name="Earl A."/>
            <person name="Ward D."/>
            <person name="Feldgarden M."/>
            <person name="Gevers D."/>
            <person name="Morotomi M."/>
            <person name="Young S.K."/>
            <person name="Zeng Q."/>
            <person name="Gargeya S."/>
            <person name="Fitzgerald M."/>
            <person name="Haas B."/>
            <person name="Abouelleil A."/>
            <person name="Alvarado L."/>
            <person name="Arachchi H.M."/>
            <person name="Berlin A."/>
            <person name="Brown A."/>
            <person name="Chapman S.B."/>
            <person name="Dunbar C."/>
            <person name="Gearin G."/>
            <person name="Goldberg J."/>
            <person name="Griggs A."/>
            <person name="Gujja S."/>
            <person name="Heiman D."/>
            <person name="Howarth C."/>
            <person name="Lui A."/>
            <person name="MacDonald P.J.P."/>
            <person name="Montmayeur A."/>
            <person name="Murphy C."/>
            <person name="Neiman D."/>
            <person name="Pearson M."/>
            <person name="Priest M."/>
            <person name="Roberts A."/>
            <person name="Saif S."/>
            <person name="Shea T."/>
            <person name="Sisk P."/>
            <person name="Stolte C."/>
            <person name="Sykes S."/>
            <person name="Wortman J."/>
            <person name="Nusbaum C."/>
            <person name="Birren B."/>
        </authorList>
    </citation>
    <scope>NUCLEOTIDE SEQUENCE [LARGE SCALE GENOMIC DNA]</scope>
    <source>
        <strain evidence="9 10">YIT 11850</strain>
    </source>
</reference>
<dbReference type="InterPro" id="IPR029026">
    <property type="entry name" value="tRNA_m1G_MTases_N"/>
</dbReference>
<organism evidence="9 10">
    <name type="scientific">Dialister succinatiphilus YIT 11850</name>
    <dbReference type="NCBI Taxonomy" id="742743"/>
    <lineage>
        <taxon>Bacteria</taxon>
        <taxon>Bacillati</taxon>
        <taxon>Bacillota</taxon>
        <taxon>Negativicutes</taxon>
        <taxon>Veillonellales</taxon>
        <taxon>Veillonellaceae</taxon>
        <taxon>Dialister</taxon>
    </lineage>
</organism>
<dbReference type="GO" id="GO:0042802">
    <property type="term" value="F:identical protein binding"/>
    <property type="evidence" value="ECO:0007669"/>
    <property type="project" value="UniProtKB-ARBA"/>
</dbReference>
<keyword evidence="3 6" id="KW-0808">Transferase</keyword>
<dbReference type="GeneID" id="98911764"/>
<comment type="similarity">
    <text evidence="6">Belongs to the class IV-like SAM-binding methyltransferase superfamily. RNA methyltransferase TrmH family. TrmL subfamily.</text>
</comment>
<dbReference type="PIRSF" id="PIRSF029256">
    <property type="entry name" value="SpoU_TrmH_prd"/>
    <property type="match status" value="1"/>
</dbReference>
<evidence type="ECO:0000256" key="7">
    <source>
        <dbReference type="PIRSR" id="PIRSR029256-1"/>
    </source>
</evidence>
<dbReference type="InterPro" id="IPR016914">
    <property type="entry name" value="TrmL"/>
</dbReference>
<dbReference type="PATRIC" id="fig|742743.3.peg.1988"/>
<evidence type="ECO:0000256" key="3">
    <source>
        <dbReference type="ARBA" id="ARBA00022679"/>
    </source>
</evidence>
<evidence type="ECO:0000256" key="5">
    <source>
        <dbReference type="ARBA" id="ARBA00022694"/>
    </source>
</evidence>
<dbReference type="eggNOG" id="COG0219">
    <property type="taxonomic scope" value="Bacteria"/>
</dbReference>
<dbReference type="AlphaFoldDB" id="H1D2Y5"/>
<feature type="binding site" evidence="6 7">
    <location>
        <position position="128"/>
    </location>
    <ligand>
        <name>S-adenosyl-L-methionine</name>
        <dbReference type="ChEBI" id="CHEBI:59789"/>
    </ligand>
</feature>
<proteinExistence type="inferred from homology"/>
<keyword evidence="5 6" id="KW-0819">tRNA processing</keyword>
<dbReference type="OrthoDB" id="9789043at2"/>
<dbReference type="RefSeq" id="WP_008860467.1">
    <property type="nucleotide sequence ID" value="NZ_JH591189.1"/>
</dbReference>
<evidence type="ECO:0000259" key="8">
    <source>
        <dbReference type="Pfam" id="PF00588"/>
    </source>
</evidence>
<comment type="catalytic activity">
    <reaction evidence="6">
        <text>5-carboxymethylaminomethyluridine(34) in tRNA(Leu) + S-adenosyl-L-methionine = 5-carboxymethylaminomethyl-2'-O-methyluridine(34) in tRNA(Leu) + S-adenosyl-L-homocysteine + H(+)</text>
        <dbReference type="Rhea" id="RHEA:43088"/>
        <dbReference type="Rhea" id="RHEA-COMP:10333"/>
        <dbReference type="Rhea" id="RHEA-COMP:10334"/>
        <dbReference type="ChEBI" id="CHEBI:15378"/>
        <dbReference type="ChEBI" id="CHEBI:57856"/>
        <dbReference type="ChEBI" id="CHEBI:59789"/>
        <dbReference type="ChEBI" id="CHEBI:74508"/>
        <dbReference type="ChEBI" id="CHEBI:74511"/>
        <dbReference type="EC" id="2.1.1.207"/>
    </reaction>
</comment>
<evidence type="ECO:0000256" key="2">
    <source>
        <dbReference type="ARBA" id="ARBA00022603"/>
    </source>
</evidence>
<dbReference type="Proteomes" id="UP000003277">
    <property type="component" value="Unassembled WGS sequence"/>
</dbReference>
<evidence type="ECO:0000256" key="6">
    <source>
        <dbReference type="HAMAP-Rule" id="MF_01885"/>
    </source>
</evidence>
<dbReference type="GO" id="GO:0005737">
    <property type="term" value="C:cytoplasm"/>
    <property type="evidence" value="ECO:0007669"/>
    <property type="project" value="UniProtKB-SubCell"/>
</dbReference>
<gene>
    <name evidence="9" type="ORF">HMPREF9453_01973</name>
</gene>
<keyword evidence="10" id="KW-1185">Reference proteome</keyword>
<feature type="domain" description="tRNA/rRNA methyltransferase SpoU type" evidence="8">
    <location>
        <begin position="1"/>
        <end position="139"/>
    </location>
</feature>
<dbReference type="InterPro" id="IPR001537">
    <property type="entry name" value="SpoU_MeTrfase"/>
</dbReference>
<evidence type="ECO:0000256" key="4">
    <source>
        <dbReference type="ARBA" id="ARBA00022691"/>
    </source>
</evidence>
<comment type="catalytic activity">
    <reaction evidence="6">
        <text>cytidine(34) in tRNA + S-adenosyl-L-methionine = 2'-O-methylcytidine(34) in tRNA + S-adenosyl-L-homocysteine + H(+)</text>
        <dbReference type="Rhea" id="RHEA:43084"/>
        <dbReference type="Rhea" id="RHEA-COMP:10331"/>
        <dbReference type="Rhea" id="RHEA-COMP:10332"/>
        <dbReference type="ChEBI" id="CHEBI:15378"/>
        <dbReference type="ChEBI" id="CHEBI:57856"/>
        <dbReference type="ChEBI" id="CHEBI:59789"/>
        <dbReference type="ChEBI" id="CHEBI:74495"/>
        <dbReference type="ChEBI" id="CHEBI:82748"/>
        <dbReference type="EC" id="2.1.1.207"/>
    </reaction>
</comment>
<feature type="binding site" evidence="6 7">
    <location>
        <position position="99"/>
    </location>
    <ligand>
        <name>S-adenosyl-L-methionine</name>
        <dbReference type="ChEBI" id="CHEBI:59789"/>
    </ligand>
</feature>
<evidence type="ECO:0000313" key="10">
    <source>
        <dbReference type="Proteomes" id="UP000003277"/>
    </source>
</evidence>
<accession>H1D2Y5</accession>
<comment type="subcellular location">
    <subcellularLocation>
        <location evidence="6">Cytoplasm</location>
    </subcellularLocation>
</comment>
<sequence>MHIVLVEPEIPGNTGNISRLCAAEHLTLHLVEPLGFSIDDKHLKRAGLDYWDLLEVHVHPDFSSVERMLKGHHFYYNTTKAVKAYTQVSFREDDVLVFGKETKGLPEDMLLAHREDCIRIPMIEEARSLNLSNAVAIVALEALRQTGFPHLLKESGRLFKGGRDTHEYV</sequence>
<dbReference type="HAMAP" id="MF_01885">
    <property type="entry name" value="tRNA_methyltr_TrmL"/>
    <property type="match status" value="1"/>
</dbReference>
<keyword evidence="4 6" id="KW-0949">S-adenosyl-L-methionine</keyword>
<dbReference type="GO" id="GO:0141102">
    <property type="term" value="F:tRNA (5-carboxymethylaminomethyluridine(34)-2'-O)-methyltransferase activity"/>
    <property type="evidence" value="ECO:0007669"/>
    <property type="project" value="RHEA"/>
</dbReference>
<dbReference type="FunFam" id="3.40.1280.10:FF:000002">
    <property type="entry name" value="Peptidylprolyl isomerase"/>
    <property type="match status" value="1"/>
</dbReference>
<comment type="caution">
    <text evidence="6">Lacks conserved residue(s) required for the propagation of feature annotation.</text>
</comment>
<evidence type="ECO:0000256" key="1">
    <source>
        <dbReference type="ARBA" id="ARBA00022490"/>
    </source>
</evidence>
<dbReference type="PANTHER" id="PTHR42971">
    <property type="entry name" value="TRNA (CYTIDINE(34)-2'-O)-METHYLTRANSFERASE"/>
    <property type="match status" value="1"/>
</dbReference>
<keyword evidence="1 6" id="KW-0963">Cytoplasm</keyword>
<comment type="caution">
    <text evidence="9">The sequence shown here is derived from an EMBL/GenBank/DDBJ whole genome shotgun (WGS) entry which is preliminary data.</text>
</comment>
<dbReference type="Pfam" id="PF00588">
    <property type="entry name" value="SpoU_methylase"/>
    <property type="match status" value="1"/>
</dbReference>
<dbReference type="EC" id="2.1.1.207" evidence="6"/>
<dbReference type="GO" id="GO:0002130">
    <property type="term" value="P:wobble position ribose methylation"/>
    <property type="evidence" value="ECO:0007669"/>
    <property type="project" value="TreeGrafter"/>
</dbReference>
<dbReference type="HOGENOM" id="CLU_110125_1_0_9"/>
<dbReference type="PANTHER" id="PTHR42971:SF1">
    <property type="entry name" value="TRNA (CYTIDINE(34)-2'-O)-METHYLTRANSFERASE"/>
    <property type="match status" value="1"/>
</dbReference>
<name>H1D2Y5_9FIRM</name>
<feature type="binding site" evidence="6 7">
    <location>
        <position position="120"/>
    </location>
    <ligand>
        <name>S-adenosyl-L-methionine</name>
        <dbReference type="ChEBI" id="CHEBI:59789"/>
    </ligand>
</feature>
<comment type="function">
    <text evidence="6">Could methylate the ribose at the nucleotide 34 wobble position in tRNA.</text>
</comment>
<dbReference type="GO" id="GO:0003723">
    <property type="term" value="F:RNA binding"/>
    <property type="evidence" value="ECO:0007669"/>
    <property type="project" value="InterPro"/>
</dbReference>
<dbReference type="InterPro" id="IPR029028">
    <property type="entry name" value="Alpha/beta_knot_MTases"/>
</dbReference>
<dbReference type="GO" id="GO:0141098">
    <property type="term" value="F:tRNA (cytidine(34)-2'-O)-methyltransferase activity"/>
    <property type="evidence" value="ECO:0007669"/>
    <property type="project" value="RHEA"/>
</dbReference>
<dbReference type="CDD" id="cd18094">
    <property type="entry name" value="SpoU-like_TrmL"/>
    <property type="match status" value="1"/>
</dbReference>